<comment type="caution">
    <text evidence="1">The sequence shown here is derived from an EMBL/GenBank/DDBJ whole genome shotgun (WGS) entry which is preliminary data.</text>
</comment>
<gene>
    <name evidence="1" type="ORF">Amal_03728</name>
</gene>
<proteinExistence type="predicted"/>
<reference evidence="1 2" key="1">
    <citation type="submission" date="2016-03" db="EMBL/GenBank/DDBJ databases">
        <title>Draft genome sequence of Acetobacter malorum CECT 7742, a strain isolated from strawberry vinegar.</title>
        <authorList>
            <person name="Sainz F."/>
            <person name="Mas A."/>
            <person name="Torija M.J."/>
        </authorList>
    </citation>
    <scope>NUCLEOTIDE SEQUENCE [LARGE SCALE GENOMIC DNA]</scope>
    <source>
        <strain evidence="1 2">CECT 7742</strain>
    </source>
</reference>
<evidence type="ECO:0000313" key="2">
    <source>
        <dbReference type="Proteomes" id="UP000077349"/>
    </source>
</evidence>
<name>A0A177G5K3_9PROT</name>
<accession>A0A177G5K3</accession>
<dbReference type="AlphaFoldDB" id="A0A177G5K3"/>
<dbReference type="EMBL" id="LVHD01000132">
    <property type="protein sequence ID" value="OAG75106.1"/>
    <property type="molecule type" value="Genomic_DNA"/>
</dbReference>
<organism evidence="1 2">
    <name type="scientific">Acetobacter malorum</name>
    <dbReference type="NCBI Taxonomy" id="178901"/>
    <lineage>
        <taxon>Bacteria</taxon>
        <taxon>Pseudomonadati</taxon>
        <taxon>Pseudomonadota</taxon>
        <taxon>Alphaproteobacteria</taxon>
        <taxon>Acetobacterales</taxon>
        <taxon>Acetobacteraceae</taxon>
        <taxon>Acetobacter</taxon>
    </lineage>
</organism>
<evidence type="ECO:0000313" key="1">
    <source>
        <dbReference type="EMBL" id="OAG75106.1"/>
    </source>
</evidence>
<dbReference type="Proteomes" id="UP000077349">
    <property type="component" value="Unassembled WGS sequence"/>
</dbReference>
<sequence>MSNIRTQSGLMPPSQSPRTQAKIVFFAITLRKSIVSQHPGLRQTIMPDIHAEAVCRRDFYSLPRIGSLRLRHQILRLGKIRHRVFPVR</sequence>
<protein>
    <submittedName>
        <fullName evidence="1">Uncharacterized protein</fullName>
    </submittedName>
</protein>